<sequence>MKKIYYSYFIALALTAFSVPASAQRAPVQVEKAAPQATNPSAELRQKNERLKAAIEAALAGSDVTQGKVGILAVDAATGQVLYARDADRSMSPASNTKLITVAAALDEFGPAHTFQTELLAEGLDANGELVGDTLKGPLYIKGGGNAFLLYENFLDWANDLRLQGVKKIGGGIVVDNTLFAGEDLPPLFDTKNEDAAYRAPIGALSVNFNGVTVLVDPGEKAGDAATYRFVPANKHIQVVNRATTTSGRRRNIQVSSETIPATGDAEIGTRIVISGNIGLDARTFQSRRKRIDNPAQFAGAVFIEALRAVGIEVAQKVSTGKTPAGAKVMVTHASQPLSYTAFATNKWSNNFMSEMLLRMLGTTQGRAGTWAASQAAVLEFLQKSGIDTTDMVVKNGSGLYDGNRTSPRQFVELLRFMATHQWAPEYRASLAISGVDGTLARRLEDASVRGKIRAKTGTLNESAALSGYMRTATNREIAFSIIFNDPPTFAWRYRPVQDRVAEAIEAFDD</sequence>
<dbReference type="InterPro" id="IPR012338">
    <property type="entry name" value="Beta-lactam/transpept-like"/>
</dbReference>
<gene>
    <name evidence="3" type="primary">dacB</name>
    <name evidence="3" type="ORF">DN745_18340</name>
</gene>
<dbReference type="Gene3D" id="3.40.710.10">
    <property type="entry name" value="DD-peptidase/beta-lactamase superfamily"/>
    <property type="match status" value="2"/>
</dbReference>
<evidence type="ECO:0000256" key="1">
    <source>
        <dbReference type="ARBA" id="ARBA00006096"/>
    </source>
</evidence>
<comment type="similarity">
    <text evidence="1">Belongs to the peptidase S13 family.</text>
</comment>
<dbReference type="EMBL" id="CP030032">
    <property type="protein sequence ID" value="AWV91178.1"/>
    <property type="molecule type" value="Genomic_DNA"/>
</dbReference>
<dbReference type="RefSeq" id="WP_111337210.1">
    <property type="nucleotide sequence ID" value="NZ_CP030032.1"/>
</dbReference>
<dbReference type="GO" id="GO:0006508">
    <property type="term" value="P:proteolysis"/>
    <property type="evidence" value="ECO:0007669"/>
    <property type="project" value="InterPro"/>
</dbReference>
<proteinExistence type="inferred from homology"/>
<dbReference type="OrthoDB" id="5372081at2"/>
<evidence type="ECO:0000256" key="2">
    <source>
        <dbReference type="ARBA" id="ARBA00022801"/>
    </source>
</evidence>
<dbReference type="Pfam" id="PF02113">
    <property type="entry name" value="Peptidase_S13"/>
    <property type="match status" value="1"/>
</dbReference>
<keyword evidence="3" id="KW-0121">Carboxypeptidase</keyword>
<dbReference type="InterPro" id="IPR000667">
    <property type="entry name" value="Peptidase_S13"/>
</dbReference>
<dbReference type="GO" id="GO:0000270">
    <property type="term" value="P:peptidoglycan metabolic process"/>
    <property type="evidence" value="ECO:0007669"/>
    <property type="project" value="TreeGrafter"/>
</dbReference>
<accession>A0A2Z4FRA7</accession>
<organism evidence="3 4">
    <name type="scientific">Bradymonas sediminis</name>
    <dbReference type="NCBI Taxonomy" id="1548548"/>
    <lineage>
        <taxon>Bacteria</taxon>
        <taxon>Deltaproteobacteria</taxon>
        <taxon>Bradymonadales</taxon>
        <taxon>Bradymonadaceae</taxon>
        <taxon>Bradymonas</taxon>
    </lineage>
</organism>
<protein>
    <submittedName>
        <fullName evidence="3">D-alanyl-D-alanine carboxypeptidase/D-alanyl-D-alanine-endopeptidase</fullName>
    </submittedName>
</protein>
<dbReference type="PRINTS" id="PR00922">
    <property type="entry name" value="DADACBPTASE3"/>
</dbReference>
<dbReference type="Gene3D" id="3.50.80.20">
    <property type="entry name" value="D-Ala-D-Ala carboxypeptidase C, peptidase S13"/>
    <property type="match status" value="1"/>
</dbReference>
<dbReference type="SUPFAM" id="SSF56601">
    <property type="entry name" value="beta-lactamase/transpeptidase-like"/>
    <property type="match status" value="1"/>
</dbReference>
<name>A0A2Z4FRA7_9DELT</name>
<evidence type="ECO:0000313" key="3">
    <source>
        <dbReference type="EMBL" id="AWV91178.1"/>
    </source>
</evidence>
<evidence type="ECO:0000313" key="4">
    <source>
        <dbReference type="Proteomes" id="UP000249799"/>
    </source>
</evidence>
<keyword evidence="2" id="KW-0378">Hydrolase</keyword>
<dbReference type="GO" id="GO:0004185">
    <property type="term" value="F:serine-type carboxypeptidase activity"/>
    <property type="evidence" value="ECO:0007669"/>
    <property type="project" value="InterPro"/>
</dbReference>
<dbReference type="PANTHER" id="PTHR30023">
    <property type="entry name" value="D-ALANYL-D-ALANINE CARBOXYPEPTIDASE"/>
    <property type="match status" value="1"/>
</dbReference>
<reference evidence="3 4" key="1">
    <citation type="submission" date="2018-06" db="EMBL/GenBank/DDBJ databases">
        <title>Lujinxingia sediminis gen. nov. sp. nov., a new facultative anaerobic member of the class Deltaproteobacteria, and proposal of Lujinxingaceae fam. nov.</title>
        <authorList>
            <person name="Guo L.-Y."/>
            <person name="Li C.-M."/>
            <person name="Wang S."/>
            <person name="Du Z.-J."/>
        </authorList>
    </citation>
    <scope>NUCLEOTIDE SEQUENCE [LARGE SCALE GENOMIC DNA]</scope>
    <source>
        <strain evidence="3 4">FA350</strain>
    </source>
</reference>
<dbReference type="KEGG" id="bsed:DN745_18340"/>
<keyword evidence="3" id="KW-0645">Protease</keyword>
<dbReference type="NCBIfam" id="TIGR00666">
    <property type="entry name" value="PBP4"/>
    <property type="match status" value="1"/>
</dbReference>
<dbReference type="AlphaFoldDB" id="A0A2Z4FRA7"/>
<dbReference type="Proteomes" id="UP000249799">
    <property type="component" value="Chromosome"/>
</dbReference>
<dbReference type="PANTHER" id="PTHR30023:SF0">
    <property type="entry name" value="PENICILLIN-SENSITIVE CARBOXYPEPTIDASE A"/>
    <property type="match status" value="1"/>
</dbReference>
<keyword evidence="4" id="KW-1185">Reference proteome</keyword>